<evidence type="ECO:0000256" key="1">
    <source>
        <dbReference type="ARBA" id="ARBA00004370"/>
    </source>
</evidence>
<feature type="domain" description="MACPF" evidence="8">
    <location>
        <begin position="153"/>
        <end position="470"/>
    </location>
</feature>
<keyword evidence="7" id="KW-0812">Transmembrane</keyword>
<dbReference type="PROSITE" id="PS51412">
    <property type="entry name" value="MACPF_2"/>
    <property type="match status" value="1"/>
</dbReference>
<dbReference type="GO" id="GO:0005576">
    <property type="term" value="C:extracellular region"/>
    <property type="evidence" value="ECO:0007669"/>
    <property type="project" value="UniProtKB-SubCell"/>
</dbReference>
<keyword evidence="5 7" id="KW-0472">Membrane</keyword>
<evidence type="ECO:0000259" key="8">
    <source>
        <dbReference type="PROSITE" id="PS51412"/>
    </source>
</evidence>
<dbReference type="PANTHER" id="PTHR45742">
    <property type="entry name" value="COMPLEMENT COMPONENT C6"/>
    <property type="match status" value="1"/>
</dbReference>
<dbReference type="InterPro" id="IPR020864">
    <property type="entry name" value="MACPF"/>
</dbReference>
<protein>
    <recommendedName>
        <fullName evidence="8">MACPF domain-containing protein</fullName>
    </recommendedName>
</protein>
<dbReference type="SMART" id="SM00457">
    <property type="entry name" value="MACPF"/>
    <property type="match status" value="1"/>
</dbReference>
<proteinExistence type="predicted"/>
<dbReference type="AlphaFoldDB" id="A0A6J8BYP1"/>
<sequence length="666" mass="76125">MTACNIVIFVITKLQSIRYIPKDLFPYIGQIYAFRLKTEECIGLFLSSKTERYNRENEESEDKINKNIIDRKRVLTSGKKIILGLLFTGVLVCLSVFTTRKMKTTSEENIDLKLKREKKQTEKPKYTEQLKSVLSGKKGQDFNLNIGMRNDFRMQDCKATNFKQTFPDIDYAFFGYNILRGYPLSNGHDPGFTFPIFETDYSEGKQTSDCRYSIPHGLVVVPDVSCIISFTSSTAKNKYEFSKSLSYTANVKGGGFFGVSFSASYGYKTSTSEMSSGENVKILSTAKCIYYYTELIQENIPRFTKQFLTWVRKLDKSDNPQTYLDFFHRYGTHYPTYTTFGARLTYEHTMKSSDYQKKTEKGTNVAVQASYSGLFSVSGGFNMDTTQKKSISKFSNSVTTRTITVGAPPPSNGDAMTWSSSVKESPVPMQYELSPMHTLFSDEYMGKLGVNHKKIAEKMKNATTDYCKYLLKQGLVDSCDPLKPGLMLEHTSMSFHYVNAKAKSLSECIDLCENEIDCIAMTYCTECSRSSLYFRVCYKYNTKNNPKGIHGASTLDGRRWSSVIFTFKIKSYVQLDKTAVRGISRLPVKKSKAVTDAAECKWLCIRDAYCVAYTFCKCPKRKSKCLTYAEHRIHGLKRDTQSTTFFIDRNRRHWMVKPPWKKGNNY</sequence>
<evidence type="ECO:0000256" key="2">
    <source>
        <dbReference type="ARBA" id="ARBA00004613"/>
    </source>
</evidence>
<keyword evidence="4" id="KW-0204">Cytolysis</keyword>
<evidence type="ECO:0000256" key="4">
    <source>
        <dbReference type="ARBA" id="ARBA00022852"/>
    </source>
</evidence>
<dbReference type="PANTHER" id="PTHR45742:SF8">
    <property type="entry name" value="FLOCCULATION PROTEIN FLO11"/>
    <property type="match status" value="1"/>
</dbReference>
<evidence type="ECO:0000256" key="6">
    <source>
        <dbReference type="ARBA" id="ARBA00023157"/>
    </source>
</evidence>
<comment type="subcellular location">
    <subcellularLocation>
        <location evidence="1">Membrane</location>
    </subcellularLocation>
    <subcellularLocation>
        <location evidence="2">Secreted</location>
    </subcellularLocation>
</comment>
<evidence type="ECO:0000313" key="10">
    <source>
        <dbReference type="Proteomes" id="UP000507470"/>
    </source>
</evidence>
<feature type="transmembrane region" description="Helical" evidence="7">
    <location>
        <begin position="81"/>
        <end position="99"/>
    </location>
</feature>
<keyword evidence="6" id="KW-1015">Disulfide bond</keyword>
<evidence type="ECO:0000256" key="5">
    <source>
        <dbReference type="ARBA" id="ARBA00023136"/>
    </source>
</evidence>
<name>A0A6J8BYP1_MYTCO</name>
<evidence type="ECO:0000313" key="9">
    <source>
        <dbReference type="EMBL" id="CAC5388371.1"/>
    </source>
</evidence>
<keyword evidence="7" id="KW-1133">Transmembrane helix</keyword>
<evidence type="ECO:0000256" key="3">
    <source>
        <dbReference type="ARBA" id="ARBA00022525"/>
    </source>
</evidence>
<organism evidence="9 10">
    <name type="scientific">Mytilus coruscus</name>
    <name type="common">Sea mussel</name>
    <dbReference type="NCBI Taxonomy" id="42192"/>
    <lineage>
        <taxon>Eukaryota</taxon>
        <taxon>Metazoa</taxon>
        <taxon>Spiralia</taxon>
        <taxon>Lophotrochozoa</taxon>
        <taxon>Mollusca</taxon>
        <taxon>Bivalvia</taxon>
        <taxon>Autobranchia</taxon>
        <taxon>Pteriomorphia</taxon>
        <taxon>Mytilida</taxon>
        <taxon>Mytiloidea</taxon>
        <taxon>Mytilidae</taxon>
        <taxon>Mytilinae</taxon>
        <taxon>Mytilus</taxon>
    </lineage>
</organism>
<keyword evidence="10" id="KW-1185">Reference proteome</keyword>
<dbReference type="InterPro" id="IPR020863">
    <property type="entry name" value="MACPF_CS"/>
</dbReference>
<evidence type="ECO:0000256" key="7">
    <source>
        <dbReference type="SAM" id="Phobius"/>
    </source>
</evidence>
<gene>
    <name evidence="9" type="ORF">MCOR_23640</name>
</gene>
<dbReference type="GO" id="GO:0031640">
    <property type="term" value="P:killing of cells of another organism"/>
    <property type="evidence" value="ECO:0007669"/>
    <property type="project" value="UniProtKB-KW"/>
</dbReference>
<dbReference type="OrthoDB" id="6153340at2759"/>
<dbReference type="Proteomes" id="UP000507470">
    <property type="component" value="Unassembled WGS sequence"/>
</dbReference>
<dbReference type="Pfam" id="PF01823">
    <property type="entry name" value="MACPF"/>
    <property type="match status" value="1"/>
</dbReference>
<dbReference type="GO" id="GO:0016020">
    <property type="term" value="C:membrane"/>
    <property type="evidence" value="ECO:0007669"/>
    <property type="project" value="UniProtKB-SubCell"/>
</dbReference>
<reference evidence="9 10" key="1">
    <citation type="submission" date="2020-06" db="EMBL/GenBank/DDBJ databases">
        <authorList>
            <person name="Li R."/>
            <person name="Bekaert M."/>
        </authorList>
    </citation>
    <scope>NUCLEOTIDE SEQUENCE [LARGE SCALE GENOMIC DNA]</scope>
    <source>
        <strain evidence="10">wild</strain>
    </source>
</reference>
<accession>A0A6J8BYP1</accession>
<dbReference type="PROSITE" id="PS00279">
    <property type="entry name" value="MACPF_1"/>
    <property type="match status" value="1"/>
</dbReference>
<keyword evidence="3" id="KW-0964">Secreted</keyword>
<dbReference type="EMBL" id="CACVKT020004159">
    <property type="protein sequence ID" value="CAC5388371.1"/>
    <property type="molecule type" value="Genomic_DNA"/>
</dbReference>